<dbReference type="EMBL" id="JAGQDG010000005">
    <property type="protein sequence ID" value="MBQ0936328.1"/>
    <property type="molecule type" value="Genomic_DNA"/>
</dbReference>
<sequence length="317" mass="34664">MTASTPRHLILPFASATSEAAQHTLGALQLPHLEALLAQLQAQPVDEGDEYTLSPPHERALAQALGWPLQDGLLPWAAQAAQRAGLAPAPGSGWAWVSPTHWHVGTEQFSLVNPAELQLDEAASRQAFEAIRPLFEDDGIRLHWCSPLQWLAEHESLAHLPTASLDRVIGRNVDLWLGPPEAARRLRRLQAEAQMLLHAHPLNEVREAQGLPVINSFWLSGTGACPQAWQEPVDVVVDERLRGPLLAEDWAAWADAWQALDAELMPPLCAAAKTGQPVVVTLCGERHSQAWAPGAKPSLWARWWAKKPQASALLMAL</sequence>
<protein>
    <recommendedName>
        <fullName evidence="3">Phosphoglycerate mutase</fullName>
    </recommendedName>
</protein>
<organism evidence="1 2">
    <name type="scientific">Ideonella paludis</name>
    <dbReference type="NCBI Taxonomy" id="1233411"/>
    <lineage>
        <taxon>Bacteria</taxon>
        <taxon>Pseudomonadati</taxon>
        <taxon>Pseudomonadota</taxon>
        <taxon>Betaproteobacteria</taxon>
        <taxon>Burkholderiales</taxon>
        <taxon>Sphaerotilaceae</taxon>
        <taxon>Ideonella</taxon>
    </lineage>
</organism>
<name>A0ABS5DYU9_9BURK</name>
<evidence type="ECO:0000313" key="1">
    <source>
        <dbReference type="EMBL" id="MBQ0936328.1"/>
    </source>
</evidence>
<dbReference type="Proteomes" id="UP000672097">
    <property type="component" value="Unassembled WGS sequence"/>
</dbReference>
<evidence type="ECO:0000313" key="2">
    <source>
        <dbReference type="Proteomes" id="UP000672097"/>
    </source>
</evidence>
<proteinExistence type="predicted"/>
<comment type="caution">
    <text evidence="1">The sequence shown here is derived from an EMBL/GenBank/DDBJ whole genome shotgun (WGS) entry which is preliminary data.</text>
</comment>
<evidence type="ECO:0008006" key="3">
    <source>
        <dbReference type="Google" id="ProtNLM"/>
    </source>
</evidence>
<gene>
    <name evidence="1" type="ORF">KAK11_13390</name>
</gene>
<reference evidence="1 2" key="1">
    <citation type="submission" date="2021-04" db="EMBL/GenBank/DDBJ databases">
        <title>The genome sequence of type strain Ideonella paludis KCTC 32238.</title>
        <authorList>
            <person name="Liu Y."/>
        </authorList>
    </citation>
    <scope>NUCLEOTIDE SEQUENCE [LARGE SCALE GENOMIC DNA]</scope>
    <source>
        <strain evidence="1 2">KCTC 32238</strain>
    </source>
</reference>
<accession>A0ABS5DYU9</accession>
<keyword evidence="2" id="KW-1185">Reference proteome</keyword>
<dbReference type="RefSeq" id="WP_210809677.1">
    <property type="nucleotide sequence ID" value="NZ_JAGQDG010000005.1"/>
</dbReference>